<dbReference type="PROSITE" id="PS50011">
    <property type="entry name" value="PROTEIN_KINASE_DOM"/>
    <property type="match status" value="1"/>
</dbReference>
<reference evidence="9 10" key="1">
    <citation type="journal article" date="2019" name="Nat. Plants">
        <title>Stout camphor tree genome fills gaps in understanding of flowering plant genome evolution.</title>
        <authorList>
            <person name="Chaw S.M."/>
            <person name="Liu Y.C."/>
            <person name="Wu Y.W."/>
            <person name="Wang H.Y."/>
            <person name="Lin C.I."/>
            <person name="Wu C.S."/>
            <person name="Ke H.M."/>
            <person name="Chang L.Y."/>
            <person name="Hsu C.Y."/>
            <person name="Yang H.T."/>
            <person name="Sudianto E."/>
            <person name="Hsu M.H."/>
            <person name="Wu K.P."/>
            <person name="Wang L.N."/>
            <person name="Leebens-Mack J.H."/>
            <person name="Tsai I.J."/>
        </authorList>
    </citation>
    <scope>NUCLEOTIDE SEQUENCE [LARGE SCALE GENOMIC DNA]</scope>
    <source>
        <strain evidence="10">cv. Chaw 1501</strain>
        <tissue evidence="9">Young leaves</tissue>
    </source>
</reference>
<name>A0A3S3PEY9_9MAGN</name>
<dbReference type="Pfam" id="PF14381">
    <property type="entry name" value="EDR1_CTR1_ARMC3_pept"/>
    <property type="match status" value="1"/>
</dbReference>
<accession>A0A3S3PEY9</accession>
<dbReference type="Pfam" id="PF07714">
    <property type="entry name" value="PK_Tyr_Ser-Thr"/>
    <property type="match status" value="2"/>
</dbReference>
<dbReference type="GO" id="GO:0005737">
    <property type="term" value="C:cytoplasm"/>
    <property type="evidence" value="ECO:0007669"/>
    <property type="project" value="TreeGrafter"/>
</dbReference>
<evidence type="ECO:0000256" key="4">
    <source>
        <dbReference type="ARBA" id="ARBA00022777"/>
    </source>
</evidence>
<comment type="caution">
    <text evidence="9">The sequence shown here is derived from an EMBL/GenBank/DDBJ whole genome shotgun (WGS) entry which is preliminary data.</text>
</comment>
<dbReference type="SUPFAM" id="SSF56112">
    <property type="entry name" value="Protein kinase-like (PK-like)"/>
    <property type="match status" value="1"/>
</dbReference>
<dbReference type="STRING" id="337451.A0A3S3PEY9"/>
<feature type="region of interest" description="Disordered" evidence="7">
    <location>
        <begin position="337"/>
        <end position="388"/>
    </location>
</feature>
<dbReference type="GO" id="GO:0007165">
    <property type="term" value="P:signal transduction"/>
    <property type="evidence" value="ECO:0007669"/>
    <property type="project" value="TreeGrafter"/>
</dbReference>
<dbReference type="InterPro" id="IPR050167">
    <property type="entry name" value="Ser_Thr_protein_kinase"/>
</dbReference>
<protein>
    <submittedName>
        <fullName evidence="9">Serine/threonine-protein kinase EDR1-like protein isoform X1</fullName>
    </submittedName>
</protein>
<dbReference type="InterPro" id="IPR000719">
    <property type="entry name" value="Prot_kinase_dom"/>
</dbReference>
<organism evidence="9 10">
    <name type="scientific">Cinnamomum micranthum f. kanehirae</name>
    <dbReference type="NCBI Taxonomy" id="337451"/>
    <lineage>
        <taxon>Eukaryota</taxon>
        <taxon>Viridiplantae</taxon>
        <taxon>Streptophyta</taxon>
        <taxon>Embryophyta</taxon>
        <taxon>Tracheophyta</taxon>
        <taxon>Spermatophyta</taxon>
        <taxon>Magnoliopsida</taxon>
        <taxon>Magnoliidae</taxon>
        <taxon>Laurales</taxon>
        <taxon>Lauraceae</taxon>
        <taxon>Cinnamomum</taxon>
    </lineage>
</organism>
<dbReference type="InterPro" id="IPR008271">
    <property type="entry name" value="Ser/Thr_kinase_AS"/>
</dbReference>
<dbReference type="AlphaFoldDB" id="A0A3S3PEY9"/>
<dbReference type="Gene3D" id="1.10.510.10">
    <property type="entry name" value="Transferase(Phosphotransferase) domain 1"/>
    <property type="match status" value="1"/>
</dbReference>
<dbReference type="Proteomes" id="UP000283530">
    <property type="component" value="Unassembled WGS sequence"/>
</dbReference>
<proteinExistence type="predicted"/>
<evidence type="ECO:0000313" key="9">
    <source>
        <dbReference type="EMBL" id="RWR89232.1"/>
    </source>
</evidence>
<evidence type="ECO:0000313" key="10">
    <source>
        <dbReference type="Proteomes" id="UP000283530"/>
    </source>
</evidence>
<feature type="domain" description="Protein kinase" evidence="8">
    <location>
        <begin position="564"/>
        <end position="865"/>
    </location>
</feature>
<dbReference type="InterPro" id="IPR001245">
    <property type="entry name" value="Ser-Thr/Tyr_kinase_cat_dom"/>
</dbReference>
<evidence type="ECO:0000256" key="1">
    <source>
        <dbReference type="ARBA" id="ARBA00022527"/>
    </source>
</evidence>
<dbReference type="PANTHER" id="PTHR23257:SF821">
    <property type="entry name" value="ATP BINDING PROTEIN"/>
    <property type="match status" value="1"/>
</dbReference>
<keyword evidence="1" id="KW-0723">Serine/threonine-protein kinase</keyword>
<keyword evidence="5 6" id="KW-0067">ATP-binding</keyword>
<evidence type="ECO:0000256" key="3">
    <source>
        <dbReference type="ARBA" id="ARBA00022741"/>
    </source>
</evidence>
<dbReference type="InterPro" id="IPR055164">
    <property type="entry name" value="EDR1/CTR1/ARMC3-like_pept-like"/>
</dbReference>
<dbReference type="PROSITE" id="PS00107">
    <property type="entry name" value="PROTEIN_KINASE_ATP"/>
    <property type="match status" value="1"/>
</dbReference>
<dbReference type="InterPro" id="IPR011009">
    <property type="entry name" value="Kinase-like_dom_sf"/>
</dbReference>
<evidence type="ECO:0000259" key="8">
    <source>
        <dbReference type="PROSITE" id="PS50011"/>
    </source>
</evidence>
<keyword evidence="2" id="KW-0808">Transferase</keyword>
<keyword evidence="10" id="KW-1185">Reference proteome</keyword>
<evidence type="ECO:0000256" key="5">
    <source>
        <dbReference type="ARBA" id="ARBA00022840"/>
    </source>
</evidence>
<evidence type="ECO:0000256" key="6">
    <source>
        <dbReference type="PROSITE-ProRule" id="PRU10141"/>
    </source>
</evidence>
<evidence type="ECO:0000256" key="2">
    <source>
        <dbReference type="ARBA" id="ARBA00022679"/>
    </source>
</evidence>
<dbReference type="GO" id="GO:0005524">
    <property type="term" value="F:ATP binding"/>
    <property type="evidence" value="ECO:0007669"/>
    <property type="project" value="UniProtKB-UniRule"/>
</dbReference>
<keyword evidence="4 9" id="KW-0418">Kinase</keyword>
<dbReference type="PANTHER" id="PTHR23257">
    <property type="entry name" value="SERINE-THREONINE PROTEIN KINASE"/>
    <property type="match status" value="1"/>
</dbReference>
<feature type="region of interest" description="Disordered" evidence="7">
    <location>
        <begin position="1"/>
        <end position="20"/>
    </location>
</feature>
<dbReference type="SMART" id="SM00220">
    <property type="entry name" value="S_TKc"/>
    <property type="match status" value="1"/>
</dbReference>
<sequence>MEETPRDPGPLEPGPSKASWWPSGFMEKVQTMSLVSEAESLSIREPVHKAEQNDSSQTASEILWATGSFSGTIPNGFYSVIPDKKFKELFRTIPSPDELYSLGMEGLKADIILVDAEKDKKLSKLKQLIVALVKGLHSNPALMIKKIAVLVSDCYKRQNSESSPAKAALEEIGHSSETRGVQLLGQIRHGSCRPKAILFKVLADAVGLQSKLMVGLPIGEAIEFADSYKHMSVVVVLNNVELLVDLMRFPGQLIPSSTKAIAMSHISAAGESDSAENDSCDSPLEPNSPLCVISDKLDSEGPEQDEYLHAGPSLQPGMSNVPGPSLRNITLRPAASAEGKLSLSHSESNIANALRRNRRKPVNEQRTASSSPEHPLFRAQGRSMLSGDRQSFREYADDTAVSRSGSASVSDARRIRRRNISITPEIGDDIVRAVRAMNETLKQKRLLPEQIDDGSCSYLADDLNKHTDTSENVSNIHLGSHDDVSGEGSSNNLNRRQIILNQKAMSLPSSPNEFRDQASDRSGPSDFRRTADSVSTWNKVLQSSSVLNKPLLPFQEWNIDFSELTVGARVGIGSFGEVFLGVWNGTDVAIKIFLEQYLTAENMEDFCNEISILSRLRHPNGTYLPNYMLLYVLIEDVLVQKFISYYDFNNEVIVLNCESVGYLFLAVILFLGACTNPPHLSMVTEFMEMGSLYDLIHMSGQKKKLNWKRKLKMLRDICRGLMCIHRMNIVHCDMKSANCLVNKHWTVKICDFGLSKVMTDVPVRDSSSAGTPEWMAPELIRSEPFTEKCDVFSLGVIMWEMCTLNRPWEGLPPAQVIYAVAYEGTRLEIPEGPLGKLISDCWAEPDERPSCEEIFSRLLDCEYTLC</sequence>
<dbReference type="Gene3D" id="3.30.200.20">
    <property type="entry name" value="Phosphorylase Kinase, domain 1"/>
    <property type="match status" value="1"/>
</dbReference>
<feature type="region of interest" description="Disordered" evidence="7">
    <location>
        <begin position="470"/>
        <end position="491"/>
    </location>
</feature>
<keyword evidence="3 6" id="KW-0547">Nucleotide-binding</keyword>
<feature type="region of interest" description="Disordered" evidence="7">
    <location>
        <begin position="507"/>
        <end position="530"/>
    </location>
</feature>
<dbReference type="CDD" id="cd13999">
    <property type="entry name" value="STKc_MAP3K-like"/>
    <property type="match status" value="1"/>
</dbReference>
<dbReference type="PROSITE" id="PS00108">
    <property type="entry name" value="PROTEIN_KINASE_ST"/>
    <property type="match status" value="1"/>
</dbReference>
<dbReference type="EMBL" id="QPKB01000007">
    <property type="protein sequence ID" value="RWR89232.1"/>
    <property type="molecule type" value="Genomic_DNA"/>
</dbReference>
<feature type="binding site" evidence="6">
    <location>
        <position position="591"/>
    </location>
    <ligand>
        <name>ATP</name>
        <dbReference type="ChEBI" id="CHEBI:30616"/>
    </ligand>
</feature>
<evidence type="ECO:0000256" key="7">
    <source>
        <dbReference type="SAM" id="MobiDB-lite"/>
    </source>
</evidence>
<gene>
    <name evidence="9" type="ORF">CKAN_01828100</name>
</gene>
<dbReference type="GO" id="GO:0004674">
    <property type="term" value="F:protein serine/threonine kinase activity"/>
    <property type="evidence" value="ECO:0007669"/>
    <property type="project" value="UniProtKB-KW"/>
</dbReference>
<dbReference type="InterPro" id="IPR017441">
    <property type="entry name" value="Protein_kinase_ATP_BS"/>
</dbReference>
<dbReference type="OrthoDB" id="339325at2759"/>